<reference evidence="1 2" key="1">
    <citation type="submission" date="2015-02" db="EMBL/GenBank/DDBJ databases">
        <title>Single-cell genomics of uncultivated deep-branching MTB reveals a conserved set of magnetosome genes.</title>
        <authorList>
            <person name="Kolinko S."/>
            <person name="Richter M."/>
            <person name="Glockner F.O."/>
            <person name="Brachmann A."/>
            <person name="Schuler D."/>
        </authorList>
    </citation>
    <scope>NUCLEOTIDE SEQUENCE [LARGE SCALE GENOMIC DNA]</scope>
    <source>
        <strain evidence="1">SKK-01</strain>
    </source>
</reference>
<dbReference type="Proteomes" id="UP000033428">
    <property type="component" value="Unassembled WGS sequence"/>
</dbReference>
<accession>A0A0F0CR41</accession>
<evidence type="ECO:0000313" key="1">
    <source>
        <dbReference type="EMBL" id="KJJ84484.1"/>
    </source>
</evidence>
<evidence type="ECO:0008006" key="3">
    <source>
        <dbReference type="Google" id="ProtNLM"/>
    </source>
</evidence>
<proteinExistence type="predicted"/>
<protein>
    <recommendedName>
        <fullName evidence="3">SIR2-like domain-containing protein</fullName>
    </recommendedName>
</protein>
<dbReference type="AlphaFoldDB" id="A0A0F0CR41"/>
<gene>
    <name evidence="1" type="ORF">OMAG_001653</name>
</gene>
<name>A0A0F0CR41_9BACT</name>
<keyword evidence="2" id="KW-1185">Reference proteome</keyword>
<comment type="caution">
    <text evidence="1">The sequence shown here is derived from an EMBL/GenBank/DDBJ whole genome shotgun (WGS) entry which is preliminary data.</text>
</comment>
<dbReference type="EMBL" id="JYNY01000346">
    <property type="protein sequence ID" value="KJJ84484.1"/>
    <property type="molecule type" value="Genomic_DNA"/>
</dbReference>
<evidence type="ECO:0000313" key="2">
    <source>
        <dbReference type="Proteomes" id="UP000033428"/>
    </source>
</evidence>
<sequence length="190" mass="21355">MSQPDDLSLFRSEPFLEAVNKFEELVTQSGRIFLIGAGCSKCAGLPLTGELTAEVLKNVELKEESKIILKKIQSLFDGATSANIEDYLSEIIDLIAIAERRRDRSAKKTAVEFHGETFELNQLSEVADQVKRAIVAVIEKDVSIDTHRRFIKTVHQPLRPNKYAQNQGVDYLVLNYDTLFEDALALEKLS</sequence>
<organism evidence="1 2">
    <name type="scientific">Candidatus Omnitrophus magneticus</name>
    <dbReference type="NCBI Taxonomy" id="1609969"/>
    <lineage>
        <taxon>Bacteria</taxon>
        <taxon>Pseudomonadati</taxon>
        <taxon>Candidatus Omnitrophota</taxon>
        <taxon>Candidatus Omnitrophus</taxon>
    </lineage>
</organism>